<feature type="region of interest" description="Disordered" evidence="1">
    <location>
        <begin position="46"/>
        <end position="77"/>
    </location>
</feature>
<dbReference type="Proteomes" id="UP000002247">
    <property type="component" value="Chromosome"/>
</dbReference>
<keyword evidence="3" id="KW-1185">Reference proteome</keyword>
<evidence type="ECO:0000256" key="1">
    <source>
        <dbReference type="SAM" id="MobiDB-lite"/>
    </source>
</evidence>
<name>D6Z864_SEGRD</name>
<dbReference type="KEGG" id="srt:Srot_1683"/>
<protein>
    <submittedName>
        <fullName evidence="2">Uncharacterized protein</fullName>
    </submittedName>
</protein>
<proteinExistence type="predicted"/>
<organism evidence="2 3">
    <name type="scientific">Segniliparus rotundus (strain ATCC BAA-972 / CDC 1076 / CIP 108378 / DSM 44985 / JCM 13578)</name>
    <dbReference type="NCBI Taxonomy" id="640132"/>
    <lineage>
        <taxon>Bacteria</taxon>
        <taxon>Bacillati</taxon>
        <taxon>Actinomycetota</taxon>
        <taxon>Actinomycetes</taxon>
        <taxon>Mycobacteriales</taxon>
        <taxon>Segniliparaceae</taxon>
        <taxon>Segniliparus</taxon>
    </lineage>
</organism>
<feature type="region of interest" description="Disordered" evidence="1">
    <location>
        <begin position="164"/>
        <end position="188"/>
    </location>
</feature>
<gene>
    <name evidence="2" type="ordered locus">Srot_1683</name>
</gene>
<evidence type="ECO:0000313" key="2">
    <source>
        <dbReference type="EMBL" id="ADG98144.1"/>
    </source>
</evidence>
<evidence type="ECO:0000313" key="3">
    <source>
        <dbReference type="Proteomes" id="UP000002247"/>
    </source>
</evidence>
<feature type="compositionally biased region" description="Low complexity" evidence="1">
    <location>
        <begin position="47"/>
        <end position="77"/>
    </location>
</feature>
<accession>D6Z864</accession>
<dbReference type="HOGENOM" id="CLU_1440142_0_0_11"/>
<dbReference type="STRING" id="640132.Srot_1683"/>
<dbReference type="AlphaFoldDB" id="D6Z864"/>
<feature type="compositionally biased region" description="Pro residues" evidence="1">
    <location>
        <begin position="168"/>
        <end position="188"/>
    </location>
</feature>
<reference evidence="2 3" key="1">
    <citation type="journal article" date="2010" name="Stand. Genomic Sci.">
        <title>Complete genome sequence of Segniliparus rotundus type strain (CDC 1076).</title>
        <authorList>
            <person name="Sikorski J."/>
            <person name="Lapidus A."/>
            <person name="Copeland A."/>
            <person name="Misra M."/>
            <person name="Glavina Del Rio T."/>
            <person name="Nolan M."/>
            <person name="Lucas S."/>
            <person name="Chen F."/>
            <person name="Tice H."/>
            <person name="Cheng J.F."/>
            <person name="Jando M."/>
            <person name="Schneider S."/>
            <person name="Bruce D."/>
            <person name="Goodwin L."/>
            <person name="Pitluck S."/>
            <person name="Liolios K."/>
            <person name="Mikhailova N."/>
            <person name="Pati A."/>
            <person name="Ivanova N."/>
            <person name="Mavromatis K."/>
            <person name="Chen A."/>
            <person name="Palaniappan K."/>
            <person name="Chertkov O."/>
            <person name="Land M."/>
            <person name="Hauser L."/>
            <person name="Chang Y.J."/>
            <person name="Jeffries C.D."/>
            <person name="Brettin T."/>
            <person name="Detter J.C."/>
            <person name="Han C."/>
            <person name="Rohde M."/>
            <person name="Goker M."/>
            <person name="Bristow J."/>
            <person name="Eisen J.A."/>
            <person name="Markowitz V."/>
            <person name="Hugenholtz P."/>
            <person name="Kyrpides N.C."/>
            <person name="Klenk H.P."/>
        </authorList>
    </citation>
    <scope>NUCLEOTIDE SEQUENCE [LARGE SCALE GENOMIC DNA]</scope>
    <source>
        <strain evidence="3">ATCC BAA-972 / CDC 1076 / CIP 108378 / DSM 44985 / JCM 13578</strain>
    </source>
</reference>
<dbReference type="EMBL" id="CP001958">
    <property type="protein sequence ID" value="ADG98144.1"/>
    <property type="molecule type" value="Genomic_DNA"/>
</dbReference>
<sequence>MVGVTTSADPAPAPADPNAASCAALSTVQPAIDDLRDKVNAYLSNQAPAEETAPTSPNATTTSGTHPGATTTSPAPANAKIDHIVQSLRHLSSELKTANPAIKDAQLRNSASTLATTVDNAANSVSAANTAKTGGPNLVQLGSLGINITSAAAFYQINENRVCAGAPPAQPAPSPAAPQPSPAPKKAH</sequence>